<reference evidence="2" key="2">
    <citation type="submission" date="2014-06" db="EMBL/GenBank/DDBJ databases">
        <authorList>
            <person name="Aslett M."/>
        </authorList>
    </citation>
    <scope>NUCLEOTIDE SEQUENCE</scope>
</reference>
<sequence>MTDGLNRHRFSRRTDRTVKKAAFEVRSQTYAQTHKQADRRQYTCKMSSSGGSNNRAGEDMHKEGSKASARIGG</sequence>
<protein>
    <submittedName>
        <fullName evidence="2 4">Expressed protein</fullName>
    </submittedName>
</protein>
<dbReference type="EMBL" id="LK028586">
    <property type="protein sequence ID" value="CDS22166.1"/>
    <property type="molecule type" value="Genomic_DNA"/>
</dbReference>
<gene>
    <name evidence="2" type="ORF">EgrG_000337700</name>
</gene>
<evidence type="ECO:0000256" key="1">
    <source>
        <dbReference type="SAM" id="MobiDB-lite"/>
    </source>
</evidence>
<evidence type="ECO:0000313" key="4">
    <source>
        <dbReference type="WBParaSite" id="EgrG_000337700"/>
    </source>
</evidence>
<dbReference type="WBParaSite" id="EgrG_000337700">
    <property type="protein sequence ID" value="EgrG_000337700"/>
    <property type="gene ID" value="EgrG_000337700"/>
</dbReference>
<name>A0A068WWZ5_ECHGR</name>
<evidence type="ECO:0000313" key="3">
    <source>
        <dbReference type="Proteomes" id="UP000492820"/>
    </source>
</evidence>
<feature type="compositionally biased region" description="Basic and acidic residues" evidence="1">
    <location>
        <begin position="56"/>
        <end position="65"/>
    </location>
</feature>
<reference evidence="2 3" key="1">
    <citation type="journal article" date="2013" name="Nature">
        <title>The genomes of four tapeworm species reveal adaptations to parasitism.</title>
        <authorList>
            <person name="Tsai I.J."/>
            <person name="Zarowiecki M."/>
            <person name="Holroyd N."/>
            <person name="Garciarrubio A."/>
            <person name="Sanchez-Flores A."/>
            <person name="Brooks K.L."/>
            <person name="Tracey A."/>
            <person name="Bobes R.J."/>
            <person name="Fragoso G."/>
            <person name="Sciutto E."/>
            <person name="Aslett M."/>
            <person name="Beasley H."/>
            <person name="Bennett H.M."/>
            <person name="Cai J."/>
            <person name="Camicia F."/>
            <person name="Clark R."/>
            <person name="Cucher M."/>
            <person name="De Silva N."/>
            <person name="Day T.A."/>
            <person name="Deplazes P."/>
            <person name="Estrada K."/>
            <person name="Fernandez C."/>
            <person name="Holland P.W."/>
            <person name="Hou J."/>
            <person name="Hu S."/>
            <person name="Huckvale T."/>
            <person name="Hung S.S."/>
            <person name="Kamenetzky L."/>
            <person name="Keane J.A."/>
            <person name="Kiss F."/>
            <person name="Koziol U."/>
            <person name="Lambert O."/>
            <person name="Liu K."/>
            <person name="Luo X."/>
            <person name="Luo Y."/>
            <person name="Macchiaroli N."/>
            <person name="Nichol S."/>
            <person name="Paps J."/>
            <person name="Parkinson J."/>
            <person name="Pouchkina-Stantcheva N."/>
            <person name="Riddiford N."/>
            <person name="Rosenzvit M."/>
            <person name="Salinas G."/>
            <person name="Wasmuth J.D."/>
            <person name="Zamanian M."/>
            <person name="Zheng Y."/>
            <person name="Cai X."/>
            <person name="Soberon X."/>
            <person name="Olson P.D."/>
            <person name="Laclette J.P."/>
            <person name="Brehm K."/>
            <person name="Berriman M."/>
            <person name="Garciarrubio A."/>
            <person name="Bobes R.J."/>
            <person name="Fragoso G."/>
            <person name="Sanchez-Flores A."/>
            <person name="Estrada K."/>
            <person name="Cevallos M.A."/>
            <person name="Morett E."/>
            <person name="Gonzalez V."/>
            <person name="Portillo T."/>
            <person name="Ochoa-Leyva A."/>
            <person name="Jose M.V."/>
            <person name="Sciutto E."/>
            <person name="Landa A."/>
            <person name="Jimenez L."/>
            <person name="Valdes V."/>
            <person name="Carrero J.C."/>
            <person name="Larralde C."/>
            <person name="Morales-Montor J."/>
            <person name="Limon-Lason J."/>
            <person name="Soberon X."/>
            <person name="Laclette J.P."/>
        </authorList>
    </citation>
    <scope>NUCLEOTIDE SEQUENCE [LARGE SCALE GENOMIC DNA]</scope>
</reference>
<dbReference type="Proteomes" id="UP000492820">
    <property type="component" value="Unassembled WGS sequence"/>
</dbReference>
<feature type="region of interest" description="Disordered" evidence="1">
    <location>
        <begin position="30"/>
        <end position="73"/>
    </location>
</feature>
<dbReference type="AlphaFoldDB" id="A0A068WWZ5"/>
<organism evidence="2">
    <name type="scientific">Echinococcus granulosus</name>
    <name type="common">Hydatid tapeworm</name>
    <dbReference type="NCBI Taxonomy" id="6210"/>
    <lineage>
        <taxon>Eukaryota</taxon>
        <taxon>Metazoa</taxon>
        <taxon>Spiralia</taxon>
        <taxon>Lophotrochozoa</taxon>
        <taxon>Platyhelminthes</taxon>
        <taxon>Cestoda</taxon>
        <taxon>Eucestoda</taxon>
        <taxon>Cyclophyllidea</taxon>
        <taxon>Taeniidae</taxon>
        <taxon>Echinococcus</taxon>
        <taxon>Echinococcus granulosus group</taxon>
    </lineage>
</organism>
<proteinExistence type="predicted"/>
<accession>A0A068WWZ5</accession>
<reference evidence="4" key="3">
    <citation type="submission" date="2020-10" db="UniProtKB">
        <authorList>
            <consortium name="WormBaseParasite"/>
        </authorList>
    </citation>
    <scope>IDENTIFICATION</scope>
</reference>
<evidence type="ECO:0000313" key="2">
    <source>
        <dbReference type="EMBL" id="CDS22166.1"/>
    </source>
</evidence>
<feature type="compositionally biased region" description="Polar residues" evidence="1">
    <location>
        <begin position="44"/>
        <end position="55"/>
    </location>
</feature>